<dbReference type="Gene3D" id="3.90.76.10">
    <property type="entry name" value="Dipeptide-binding Protein, Domain 1"/>
    <property type="match status" value="1"/>
</dbReference>
<evidence type="ECO:0000256" key="3">
    <source>
        <dbReference type="ARBA" id="ARBA00022448"/>
    </source>
</evidence>
<name>A0A6B2JNH3_9RHOB</name>
<evidence type="ECO:0000259" key="6">
    <source>
        <dbReference type="Pfam" id="PF00496"/>
    </source>
</evidence>
<dbReference type="AlphaFoldDB" id="A0A6B2JNH3"/>
<feature type="chain" id="PRO_5025372872" evidence="5">
    <location>
        <begin position="27"/>
        <end position="518"/>
    </location>
</feature>
<proteinExistence type="inferred from homology"/>
<dbReference type="EMBL" id="JAAGAB010000001">
    <property type="protein sequence ID" value="NDV00237.1"/>
    <property type="molecule type" value="Genomic_DNA"/>
</dbReference>
<evidence type="ECO:0000256" key="2">
    <source>
        <dbReference type="ARBA" id="ARBA00005695"/>
    </source>
</evidence>
<gene>
    <name evidence="7" type="ORF">GZA08_04545</name>
</gene>
<dbReference type="SUPFAM" id="SSF53850">
    <property type="entry name" value="Periplasmic binding protein-like II"/>
    <property type="match status" value="1"/>
</dbReference>
<accession>A0A6B2JNH3</accession>
<organism evidence="7 8">
    <name type="scientific">Pseudoroseicyclus tamaricis</name>
    <dbReference type="NCBI Taxonomy" id="2705421"/>
    <lineage>
        <taxon>Bacteria</taxon>
        <taxon>Pseudomonadati</taxon>
        <taxon>Pseudomonadota</taxon>
        <taxon>Alphaproteobacteria</taxon>
        <taxon>Rhodobacterales</taxon>
        <taxon>Paracoccaceae</taxon>
        <taxon>Pseudoroseicyclus</taxon>
    </lineage>
</organism>
<dbReference type="Gene3D" id="3.10.105.10">
    <property type="entry name" value="Dipeptide-binding Protein, Domain 3"/>
    <property type="match status" value="1"/>
</dbReference>
<dbReference type="InterPro" id="IPR039424">
    <property type="entry name" value="SBP_5"/>
</dbReference>
<keyword evidence="3" id="KW-0813">Transport</keyword>
<evidence type="ECO:0000313" key="7">
    <source>
        <dbReference type="EMBL" id="NDV00237.1"/>
    </source>
</evidence>
<dbReference type="InterPro" id="IPR030678">
    <property type="entry name" value="Peptide/Ni-bd"/>
</dbReference>
<dbReference type="Proteomes" id="UP000474757">
    <property type="component" value="Unassembled WGS sequence"/>
</dbReference>
<comment type="caution">
    <text evidence="7">The sequence shown here is derived from an EMBL/GenBank/DDBJ whole genome shotgun (WGS) entry which is preliminary data.</text>
</comment>
<reference evidence="7 8" key="1">
    <citation type="submission" date="2020-02" db="EMBL/GenBank/DDBJ databases">
        <title>Pseudoroseicyclus tamarix, sp. nov., isolated from offshore sediment of a Tamarix chinensis forest.</title>
        <authorList>
            <person name="Gai Y."/>
        </authorList>
    </citation>
    <scope>NUCLEOTIDE SEQUENCE [LARGE SCALE GENOMIC DNA]</scope>
    <source>
        <strain evidence="7 8">CLL3-39</strain>
    </source>
</reference>
<dbReference type="Gene3D" id="3.40.190.10">
    <property type="entry name" value="Periplasmic binding protein-like II"/>
    <property type="match status" value="1"/>
</dbReference>
<feature type="signal peptide" evidence="5">
    <location>
        <begin position="1"/>
        <end position="26"/>
    </location>
</feature>
<dbReference type="PIRSF" id="PIRSF002741">
    <property type="entry name" value="MppA"/>
    <property type="match status" value="1"/>
</dbReference>
<comment type="subcellular location">
    <subcellularLocation>
        <location evidence="1">Periplasm</location>
    </subcellularLocation>
</comment>
<keyword evidence="4 5" id="KW-0732">Signal</keyword>
<evidence type="ECO:0000313" key="8">
    <source>
        <dbReference type="Proteomes" id="UP000474757"/>
    </source>
</evidence>
<evidence type="ECO:0000256" key="1">
    <source>
        <dbReference type="ARBA" id="ARBA00004418"/>
    </source>
</evidence>
<comment type="similarity">
    <text evidence="2">Belongs to the bacterial solute-binding protein 5 family.</text>
</comment>
<dbReference type="GO" id="GO:0030288">
    <property type="term" value="C:outer membrane-bounded periplasmic space"/>
    <property type="evidence" value="ECO:0007669"/>
    <property type="project" value="UniProtKB-ARBA"/>
</dbReference>
<keyword evidence="8" id="KW-1185">Reference proteome</keyword>
<dbReference type="Pfam" id="PF00496">
    <property type="entry name" value="SBP_bac_5"/>
    <property type="match status" value="1"/>
</dbReference>
<dbReference type="GO" id="GO:0015833">
    <property type="term" value="P:peptide transport"/>
    <property type="evidence" value="ECO:0007669"/>
    <property type="project" value="TreeGrafter"/>
</dbReference>
<sequence>MKTWNKVASAGAGLLLGTALAGPALAQTVITLDTPEVPGSLDPSKISDAGDYALAVNLYDALMTVLPGGALAPELAESWEVNEDATEATFFIREDATFTDGSPVEASDVVYSYDRLMRLNQGPSNLFAGVVESVEAVDAKTVRFTLSKTFAPFLATVPSIFIINEEVATANDAGDDAQEWLATNPAGAGAYLLKDGPSGSGIVIERDEDYYGGWNESPIDEVRWIVAPDDSTVRSLAASGELTMVSAFRAPETYDALMEMGRFTQEDTSTATAYLLKLNTQLAPTDDVHIRRAIAYATDYDTIREVIYPGEELTGPLPPAFADFIPEGLPAPEFDMEKAAEEVAQSSYAGAPIPITLGYVAGTQFEEEISLLLQSNLEQLGFEVTQQADPWARVVEIAGAVETTPNVNQVFFGPTYPSPDSMFFSQYHSDSAGSWTSMEWLEDPEIDALIDEARSSGDPEVQAAAYGELQERIVDMQADVFLLTLTFQLVMDECLTGYEFVPMQSVPSDFTRYEWLCD</sequence>
<evidence type="ECO:0000256" key="5">
    <source>
        <dbReference type="SAM" id="SignalP"/>
    </source>
</evidence>
<evidence type="ECO:0000256" key="4">
    <source>
        <dbReference type="ARBA" id="ARBA00022729"/>
    </source>
</evidence>
<dbReference type="InterPro" id="IPR000914">
    <property type="entry name" value="SBP_5_dom"/>
</dbReference>
<dbReference type="GO" id="GO:0043190">
    <property type="term" value="C:ATP-binding cassette (ABC) transporter complex"/>
    <property type="evidence" value="ECO:0007669"/>
    <property type="project" value="InterPro"/>
</dbReference>
<dbReference type="PANTHER" id="PTHR30290">
    <property type="entry name" value="PERIPLASMIC BINDING COMPONENT OF ABC TRANSPORTER"/>
    <property type="match status" value="1"/>
</dbReference>
<dbReference type="GO" id="GO:1904680">
    <property type="term" value="F:peptide transmembrane transporter activity"/>
    <property type="evidence" value="ECO:0007669"/>
    <property type="project" value="TreeGrafter"/>
</dbReference>
<protein>
    <submittedName>
        <fullName evidence="7">ABC transporter substrate-binding protein</fullName>
    </submittedName>
</protein>
<dbReference type="RefSeq" id="WP_163890388.1">
    <property type="nucleotide sequence ID" value="NZ_JAAFYS010000001.1"/>
</dbReference>
<feature type="domain" description="Solute-binding protein family 5" evidence="6">
    <location>
        <begin position="71"/>
        <end position="432"/>
    </location>
</feature>
<dbReference type="PANTHER" id="PTHR30290:SF10">
    <property type="entry name" value="PERIPLASMIC OLIGOPEPTIDE-BINDING PROTEIN-RELATED"/>
    <property type="match status" value="1"/>
</dbReference>
<dbReference type="CDD" id="cd08512">
    <property type="entry name" value="PBP2_NikA_DppA_OppA_like_7"/>
    <property type="match status" value="1"/>
</dbReference>